<dbReference type="InterPro" id="IPR005814">
    <property type="entry name" value="Aminotrans_3"/>
</dbReference>
<dbReference type="Pfam" id="PF00202">
    <property type="entry name" value="Aminotran_3"/>
    <property type="match status" value="1"/>
</dbReference>
<organism evidence="4">
    <name type="scientific">Annulohypoxylon stygium</name>
    <dbReference type="NCBI Taxonomy" id="326628"/>
    <lineage>
        <taxon>Eukaryota</taxon>
        <taxon>Fungi</taxon>
        <taxon>Dikarya</taxon>
        <taxon>Ascomycota</taxon>
        <taxon>Pezizomycotina</taxon>
        <taxon>Sordariomycetes</taxon>
        <taxon>Xylariomycetidae</taxon>
        <taxon>Xylariales</taxon>
        <taxon>Hypoxylaceae</taxon>
        <taxon>Annulohypoxylon</taxon>
    </lineage>
</organism>
<dbReference type="PANTHER" id="PTHR43094:SF1">
    <property type="entry name" value="AMINOTRANSFERASE CLASS-III"/>
    <property type="match status" value="1"/>
</dbReference>
<dbReference type="AlphaFoldDB" id="A0A386RX50"/>
<evidence type="ECO:0000256" key="1">
    <source>
        <dbReference type="ARBA" id="ARBA00008954"/>
    </source>
</evidence>
<protein>
    <submittedName>
        <fullName evidence="4">Uncharacterized protein</fullName>
    </submittedName>
</protein>
<evidence type="ECO:0000313" key="2">
    <source>
        <dbReference type="EMBL" id="AYE67591.1"/>
    </source>
</evidence>
<comment type="similarity">
    <text evidence="1">Belongs to the class-III pyridoxal-phosphate-dependent aminotransferase family.</text>
</comment>
<dbReference type="EMBL" id="MH620791">
    <property type="protein sequence ID" value="AYE67591.1"/>
    <property type="molecule type" value="Genomic_DNA"/>
</dbReference>
<dbReference type="GO" id="GO:0008483">
    <property type="term" value="F:transaminase activity"/>
    <property type="evidence" value="ECO:0007669"/>
    <property type="project" value="InterPro"/>
</dbReference>
<dbReference type="EMBL" id="MH620792">
    <property type="protein sequence ID" value="AYE67616.1"/>
    <property type="molecule type" value="Genomic_DNA"/>
</dbReference>
<dbReference type="EMBL" id="MH620793">
    <property type="protein sequence ID" value="AYE67644.1"/>
    <property type="molecule type" value="Genomic_DNA"/>
</dbReference>
<dbReference type="SUPFAM" id="SSF53383">
    <property type="entry name" value="PLP-dependent transferases"/>
    <property type="match status" value="1"/>
</dbReference>
<dbReference type="InterPro" id="IPR015424">
    <property type="entry name" value="PyrdxlP-dep_Trfase"/>
</dbReference>
<evidence type="ECO:0000313" key="4">
    <source>
        <dbReference type="EMBL" id="AYE67644.1"/>
    </source>
</evidence>
<dbReference type="GO" id="GO:0005829">
    <property type="term" value="C:cytosol"/>
    <property type="evidence" value="ECO:0007669"/>
    <property type="project" value="TreeGrafter"/>
</dbReference>
<reference evidence="4" key="1">
    <citation type="journal article" date="2018" name="Front. Microbiol.">
        <title>Comparison of the Mitochondrial Genome Sequences of Six Annulohypoxylon stygium Isolates Suggests Short Fragment Insertions as a Potential Factor Leading to Larger Genomic Size.</title>
        <authorList>
            <person name="Deng Y."/>
            <person name="Hsiang T."/>
            <person name="Li S."/>
            <person name="Lin L."/>
            <person name="Wang Q."/>
            <person name="Chen Q."/>
            <person name="Xie B."/>
            <person name="Ming R."/>
        </authorList>
    </citation>
    <scope>NUCLEOTIDE SEQUENCE</scope>
    <source>
        <strain evidence="2">B</strain>
        <strain evidence="3">C</strain>
        <strain evidence="4">D</strain>
    </source>
</reference>
<accession>A0A386RX50</accession>
<dbReference type="GO" id="GO:0030170">
    <property type="term" value="F:pyridoxal phosphate binding"/>
    <property type="evidence" value="ECO:0007669"/>
    <property type="project" value="InterPro"/>
</dbReference>
<geneLocation type="mitochondrion" evidence="4"/>
<keyword evidence="4" id="KW-0496">Mitochondrion</keyword>
<dbReference type="InterPro" id="IPR015421">
    <property type="entry name" value="PyrdxlP-dep_Trfase_major"/>
</dbReference>
<evidence type="ECO:0000313" key="3">
    <source>
        <dbReference type="EMBL" id="AYE67616.1"/>
    </source>
</evidence>
<gene>
    <name evidence="4" type="primary">orf104</name>
</gene>
<dbReference type="PANTHER" id="PTHR43094">
    <property type="entry name" value="AMINOTRANSFERASE"/>
    <property type="match status" value="1"/>
</dbReference>
<name>A0A386RX50_9PEZI</name>
<sequence>MQEVCQRCTFNIGWNHVWNGRTDTLHAWRADNIVPDIQTMTKGLEGGYVSIYAVLASQYVVKVIMNGSGEFTHGHIYKAMLILTVGVLEVLIIIQEDKLLDLRI</sequence>
<proteinExistence type="inferred from homology"/>
<dbReference type="Gene3D" id="3.40.640.10">
    <property type="entry name" value="Type I PLP-dependent aspartate aminotransferase-like (Major domain)"/>
    <property type="match status" value="1"/>
</dbReference>